<comment type="caution">
    <text evidence="4">The sequence shown here is derived from an EMBL/GenBank/DDBJ whole genome shotgun (WGS) entry which is preliminary data.</text>
</comment>
<evidence type="ECO:0000256" key="2">
    <source>
        <dbReference type="SAM" id="MobiDB-lite"/>
    </source>
</evidence>
<dbReference type="EMBL" id="JAAAMV010000033">
    <property type="protein sequence ID" value="NBD27960.1"/>
    <property type="molecule type" value="Genomic_DNA"/>
</dbReference>
<dbReference type="RefSeq" id="WP_161746981.1">
    <property type="nucleotide sequence ID" value="NZ_JAAAMV010000033.1"/>
</dbReference>
<feature type="region of interest" description="Disordered" evidence="2">
    <location>
        <begin position="39"/>
        <end position="71"/>
    </location>
</feature>
<organism evidence="4 5">
    <name type="scientific">Paenibacillus glycinis</name>
    <dbReference type="NCBI Taxonomy" id="2697035"/>
    <lineage>
        <taxon>Bacteria</taxon>
        <taxon>Bacillati</taxon>
        <taxon>Bacillota</taxon>
        <taxon>Bacilli</taxon>
        <taxon>Bacillales</taxon>
        <taxon>Paenibacillaceae</taxon>
        <taxon>Paenibacillus</taxon>
    </lineage>
</organism>
<gene>
    <name evidence="4" type="ORF">GT019_29180</name>
</gene>
<evidence type="ECO:0000256" key="3">
    <source>
        <dbReference type="SAM" id="SignalP"/>
    </source>
</evidence>
<evidence type="ECO:0000313" key="4">
    <source>
        <dbReference type="EMBL" id="NBD27960.1"/>
    </source>
</evidence>
<protein>
    <submittedName>
        <fullName evidence="4">Extracellular solute-binding protein</fullName>
    </submittedName>
</protein>
<feature type="signal peptide" evidence="3">
    <location>
        <begin position="1"/>
        <end position="21"/>
    </location>
</feature>
<keyword evidence="5" id="KW-1185">Reference proteome</keyword>
<dbReference type="SUPFAM" id="SSF53850">
    <property type="entry name" value="Periplasmic binding protein-like II"/>
    <property type="match status" value="1"/>
</dbReference>
<dbReference type="Proteomes" id="UP000665561">
    <property type="component" value="Unassembled WGS sequence"/>
</dbReference>
<dbReference type="PROSITE" id="PS51257">
    <property type="entry name" value="PROKAR_LIPOPROTEIN"/>
    <property type="match status" value="1"/>
</dbReference>
<dbReference type="PANTHER" id="PTHR43649">
    <property type="entry name" value="ARABINOSE-BINDING PROTEIN-RELATED"/>
    <property type="match status" value="1"/>
</dbReference>
<proteinExistence type="inferred from homology"/>
<reference evidence="4 5" key="1">
    <citation type="submission" date="2020-01" db="EMBL/GenBank/DDBJ databases">
        <title>Paenibacillus soybeanensis sp. nov. isolated from the nodules of soybean (Glycine max(L.) Merr).</title>
        <authorList>
            <person name="Wang H."/>
        </authorList>
    </citation>
    <scope>NUCLEOTIDE SEQUENCE [LARGE SCALE GENOMIC DNA]</scope>
    <source>
        <strain evidence="4 5">T1</strain>
    </source>
</reference>
<feature type="chain" id="PRO_5047110930" evidence="3">
    <location>
        <begin position="22"/>
        <end position="570"/>
    </location>
</feature>
<dbReference type="InterPro" id="IPR050490">
    <property type="entry name" value="Bact_solute-bd_prot1"/>
</dbReference>
<name>A0ABW9XZ21_9BACL</name>
<dbReference type="Gene3D" id="3.40.190.10">
    <property type="entry name" value="Periplasmic binding protein-like II"/>
    <property type="match status" value="2"/>
</dbReference>
<comment type="similarity">
    <text evidence="1">Belongs to the bacterial solute-binding protein 1 family.</text>
</comment>
<evidence type="ECO:0000313" key="5">
    <source>
        <dbReference type="Proteomes" id="UP000665561"/>
    </source>
</evidence>
<sequence>MRKKMAFAAMAVVLASVTAMSACSDNSGNGGNAGSAGNGDGNAAATGDGNGNNGNNGAEAAGPPVTELNFPDAFPQVPKAVDKASYAYDDMSKSYDLDVMLAGSFNQPVPEDKVKEYLEQKFNVKLKFTSMNGDDLKNSVSVRYASGDEPDMVMMPDKNVALSLYNAGQLLDGKEVLPYMPQAMAYVTKDFAKWATTKDDQLIGVPRYGVFPDNWAYFIRQDWLKAFGMSMPTTEDELFAYAKAVVEQDPNKNGKADTWLMGAAGAGNAWSMMDALKTMYGHPSWNVQDGKLNHPMLDGTTENFLKFVKKLYDNKLLAPDWYTIGWEPFKAYTLNDQIGLVWYPGWNIVQEQYDAKKKDPAAATLWEPLDPLKSNDGKGGMYGPGGSPGGMFIFSKKLKDDPGKMKRLAHMLDTMIYPNENYWAVSQGGGPEIFPDDSTVKLNDDGTNVFFIKDSHIQKAKPEYQSLADWQFFGYTLIWQVYDDEPVGVTGSKFNQQIIAMPRYKNFDMNLTLDGPTSQKLTDFQNKNEISFVLGKRSFDDWDAYVEEWKKAGGQKLIDDAAAQLGAAKP</sequence>
<keyword evidence="3" id="KW-0732">Signal</keyword>
<accession>A0ABW9XZ21</accession>
<dbReference type="PANTHER" id="PTHR43649:SF31">
    <property type="entry name" value="SN-GLYCEROL-3-PHOSPHATE-BINDING PERIPLASMIC PROTEIN UGPB"/>
    <property type="match status" value="1"/>
</dbReference>
<evidence type="ECO:0000256" key="1">
    <source>
        <dbReference type="ARBA" id="ARBA00008520"/>
    </source>
</evidence>